<accession>A0A2P2IMR4</accession>
<protein>
    <submittedName>
        <fullName evidence="1">Uncharacterized protein MANES_04G015400</fullName>
    </submittedName>
</protein>
<dbReference type="EMBL" id="GGEC01002034">
    <property type="protein sequence ID" value="MBW82517.1"/>
    <property type="molecule type" value="Transcribed_RNA"/>
</dbReference>
<name>A0A2P2IMR4_RHIMU</name>
<reference evidence="1" key="1">
    <citation type="submission" date="2018-02" db="EMBL/GenBank/DDBJ databases">
        <title>Rhizophora mucronata_Transcriptome.</title>
        <authorList>
            <person name="Meera S.P."/>
            <person name="Sreeshan A."/>
            <person name="Augustine A."/>
        </authorList>
    </citation>
    <scope>NUCLEOTIDE SEQUENCE</scope>
    <source>
        <tissue evidence="1">Leaf</tissue>
    </source>
</reference>
<sequence length="43" mass="5069">MTQHKQDHRPRKKKVLVLIKKKKGGGRRVGSGITYPEELERVW</sequence>
<evidence type="ECO:0000313" key="1">
    <source>
        <dbReference type="EMBL" id="MBW82517.1"/>
    </source>
</evidence>
<organism evidence="1">
    <name type="scientific">Rhizophora mucronata</name>
    <name type="common">Asiatic mangrove</name>
    <dbReference type="NCBI Taxonomy" id="61149"/>
    <lineage>
        <taxon>Eukaryota</taxon>
        <taxon>Viridiplantae</taxon>
        <taxon>Streptophyta</taxon>
        <taxon>Embryophyta</taxon>
        <taxon>Tracheophyta</taxon>
        <taxon>Spermatophyta</taxon>
        <taxon>Magnoliopsida</taxon>
        <taxon>eudicotyledons</taxon>
        <taxon>Gunneridae</taxon>
        <taxon>Pentapetalae</taxon>
        <taxon>rosids</taxon>
        <taxon>fabids</taxon>
        <taxon>Malpighiales</taxon>
        <taxon>Rhizophoraceae</taxon>
        <taxon>Rhizophora</taxon>
    </lineage>
</organism>
<proteinExistence type="predicted"/>
<dbReference type="AlphaFoldDB" id="A0A2P2IMR4"/>